<name>A0A4Q4MW02_ALTAL</name>
<dbReference type="Gene3D" id="3.40.50.720">
    <property type="entry name" value="NAD(P)-binding Rossmann-like Domain"/>
    <property type="match status" value="1"/>
</dbReference>
<dbReference type="InterPro" id="IPR000873">
    <property type="entry name" value="AMP-dep_synth/lig_dom"/>
</dbReference>
<sequence>MVPTAPPPLAVPDHIDRAAEEEPNAIWAWVPRSSSSVDQGWRDITFAQLAQAVDSLAWSLEETLGVSDPIGQTIGYIGPNDLQYLVVLAAALKVGYVPLLVSPRNSPEGQQSILKETECTLFLSTPDRHRCFEDIQKVAPNTQIVEVPLLLDLLDPSHRPPHYDGRHRRDGAANSLILHTSGSTGLPKAVRLTVGGLNSVYEQANLGREQGRQSTMKLFLADQRLMLAAVPFFHAMGIVVGLRSLMCRSSIATLPSGKLWNASLVIGAIAAINPATGVFPPSILEDMSGTEAGFHALGRLDTVFFGGAPLANASGEKLCRVTKLQTIIGSTEALLIPSLDTTAPDEWGYFHWSDAAGAVMEPAENELYELVLERRDTSCQAVFQTLPGEEKWLTKDLFRQHPTKPFLWKYSGRRDDTIVLSNGEKVNPVSMEKCIESHACVKGALVVGQGRFQTGLLIEPERDGAGMIDSATLVEHIWPTVEQANREAPAHARIYQNKIAVTEREKSFERTPKGSIIRLPTVAMFHDEIAALYNDEKFARGSSLESGAHVELRSTIRAVFIDVLASFHEGTLDDVDICSLEVDSLGVLALAEALQTKLQRRDITAATIYQNPTVHELTLALSPGTSRSGATVTLSTTREEQLGAMVRKYTIDMVQQKRVGAERERPSKHTVILTGSTGSLGSQVLKTLVQRPEIEQVYCLDRSDDAETRQRHAFVKYYGMEAGLHKVEFLQADFGLAGFGLEKAVYERLLSSVTIFIHSAWSVNFNLSLSSYEATHIAGTRHVVDFASESVHKSSITFVSSIASVGNWGSVVQDGSAVPESTTTLFDRSIPLLQGYGESKHVAAEILAIASHRLGIQTAIVRASQLAGPSAQASGVAWNRHEWLPSLVHASRVMKKLPRTLGTMEQVDWVPMDVAGATMVDIATASTSQLTRVYHLANPHRTSWRQLYPVIQEFYKSNDVAIGAIEYSDWVHELGQIPLTKENAERVPGLKLLDFYRGLCPETATGLPRLATKKAEAVSPTLREGRAVGGCEVRKWLEQWAL</sequence>
<keyword evidence="3" id="KW-1133">Transmembrane helix</keyword>
<evidence type="ECO:0000313" key="7">
    <source>
        <dbReference type="EMBL" id="RYN61620.1"/>
    </source>
</evidence>
<evidence type="ECO:0000259" key="5">
    <source>
        <dbReference type="Pfam" id="PF00550"/>
    </source>
</evidence>
<dbReference type="AlphaFoldDB" id="A0A4Q4MW02"/>
<dbReference type="Pfam" id="PF00501">
    <property type="entry name" value="AMP-binding"/>
    <property type="match status" value="1"/>
</dbReference>
<dbReference type="InterPro" id="IPR051414">
    <property type="entry name" value="Adenylate-forming_Reductase"/>
</dbReference>
<evidence type="ECO:0000259" key="6">
    <source>
        <dbReference type="Pfam" id="PF07993"/>
    </source>
</evidence>
<evidence type="ECO:0000256" key="3">
    <source>
        <dbReference type="SAM" id="Phobius"/>
    </source>
</evidence>
<feature type="domain" description="Thioester reductase (TE)" evidence="6">
    <location>
        <begin position="673"/>
        <end position="915"/>
    </location>
</feature>
<protein>
    <recommendedName>
        <fullName evidence="9">Carrier domain-containing protein</fullName>
    </recommendedName>
</protein>
<evidence type="ECO:0000259" key="4">
    <source>
        <dbReference type="Pfam" id="PF00501"/>
    </source>
</evidence>
<organism evidence="7 8">
    <name type="scientific">Alternaria alternata</name>
    <name type="common">Alternaria rot fungus</name>
    <name type="synonym">Torula alternata</name>
    <dbReference type="NCBI Taxonomy" id="5599"/>
    <lineage>
        <taxon>Eukaryota</taxon>
        <taxon>Fungi</taxon>
        <taxon>Dikarya</taxon>
        <taxon>Ascomycota</taxon>
        <taxon>Pezizomycotina</taxon>
        <taxon>Dothideomycetes</taxon>
        <taxon>Pleosporomycetidae</taxon>
        <taxon>Pleosporales</taxon>
        <taxon>Pleosporineae</taxon>
        <taxon>Pleosporaceae</taxon>
        <taxon>Alternaria</taxon>
        <taxon>Alternaria sect. Alternaria</taxon>
        <taxon>Alternaria alternata complex</taxon>
    </lineage>
</organism>
<dbReference type="Pfam" id="PF00550">
    <property type="entry name" value="PP-binding"/>
    <property type="match status" value="1"/>
</dbReference>
<dbReference type="InterPro" id="IPR020845">
    <property type="entry name" value="AMP-binding_CS"/>
</dbReference>
<accession>A0A4Q4MW02</accession>
<dbReference type="InterPro" id="IPR036291">
    <property type="entry name" value="NAD(P)-bd_dom_sf"/>
</dbReference>
<evidence type="ECO:0008006" key="9">
    <source>
        <dbReference type="Google" id="ProtNLM"/>
    </source>
</evidence>
<dbReference type="PROSITE" id="PS00455">
    <property type="entry name" value="AMP_BINDING"/>
    <property type="match status" value="1"/>
</dbReference>
<dbReference type="PANTHER" id="PTHR43439">
    <property type="entry name" value="PHENYLACETATE-COENZYME A LIGASE"/>
    <property type="match status" value="1"/>
</dbReference>
<dbReference type="InterPro" id="IPR013120">
    <property type="entry name" value="FAR_NAD-bd"/>
</dbReference>
<dbReference type="InterPro" id="IPR042099">
    <property type="entry name" value="ANL_N_sf"/>
</dbReference>
<dbReference type="SUPFAM" id="SSF51735">
    <property type="entry name" value="NAD(P)-binding Rossmann-fold domains"/>
    <property type="match status" value="1"/>
</dbReference>
<evidence type="ECO:0000313" key="8">
    <source>
        <dbReference type="Proteomes" id="UP000291422"/>
    </source>
</evidence>
<feature type="domain" description="Carrier" evidence="5">
    <location>
        <begin position="556"/>
        <end position="618"/>
    </location>
</feature>
<gene>
    <name evidence="7" type="ORF">AA0117_g12973</name>
</gene>
<dbReference type="PANTHER" id="PTHR43439:SF2">
    <property type="entry name" value="ENZYME, PUTATIVE (JCVI)-RELATED"/>
    <property type="match status" value="1"/>
</dbReference>
<comment type="caution">
    <text evidence="7">The sequence shown here is derived from an EMBL/GenBank/DDBJ whole genome shotgun (WGS) entry which is preliminary data.</text>
</comment>
<dbReference type="EMBL" id="PDXD01000107">
    <property type="protein sequence ID" value="RYN61620.1"/>
    <property type="molecule type" value="Genomic_DNA"/>
</dbReference>
<keyword evidence="3" id="KW-0812">Transmembrane</keyword>
<dbReference type="Pfam" id="PF23562">
    <property type="entry name" value="AMP-binding_C_3"/>
    <property type="match status" value="1"/>
</dbReference>
<proteinExistence type="predicted"/>
<dbReference type="Proteomes" id="UP000291422">
    <property type="component" value="Unassembled WGS sequence"/>
</dbReference>
<dbReference type="Gene3D" id="3.40.50.12780">
    <property type="entry name" value="N-terminal domain of ligase-like"/>
    <property type="match status" value="1"/>
</dbReference>
<keyword evidence="2" id="KW-0597">Phosphoprotein</keyword>
<evidence type="ECO:0000256" key="1">
    <source>
        <dbReference type="ARBA" id="ARBA00022450"/>
    </source>
</evidence>
<keyword evidence="3" id="KW-0472">Membrane</keyword>
<dbReference type="Pfam" id="PF07993">
    <property type="entry name" value="NAD_binding_4"/>
    <property type="match status" value="1"/>
</dbReference>
<evidence type="ECO:0000256" key="2">
    <source>
        <dbReference type="ARBA" id="ARBA00022553"/>
    </source>
</evidence>
<keyword evidence="1" id="KW-0596">Phosphopantetheine</keyword>
<feature type="transmembrane region" description="Helical" evidence="3">
    <location>
        <begin position="225"/>
        <end position="246"/>
    </location>
</feature>
<dbReference type="InterPro" id="IPR009081">
    <property type="entry name" value="PP-bd_ACP"/>
</dbReference>
<feature type="domain" description="AMP-dependent synthetase/ligase" evidence="4">
    <location>
        <begin position="34"/>
        <end position="338"/>
    </location>
</feature>
<reference evidence="8" key="1">
    <citation type="journal article" date="2019" name="bioRxiv">
        <title>Genomics, evolutionary history and diagnostics of the Alternaria alternata species group including apple and Asian pear pathotypes.</title>
        <authorList>
            <person name="Armitage A.D."/>
            <person name="Cockerton H.M."/>
            <person name="Sreenivasaprasad S."/>
            <person name="Woodhall J.W."/>
            <person name="Lane C.R."/>
            <person name="Harrison R.J."/>
            <person name="Clarkson J.P."/>
        </authorList>
    </citation>
    <scope>NUCLEOTIDE SEQUENCE [LARGE SCALE GENOMIC DNA]</scope>
    <source>
        <strain evidence="8">FERA 1177</strain>
    </source>
</reference>
<dbReference type="SUPFAM" id="SSF56801">
    <property type="entry name" value="Acetyl-CoA synthetase-like"/>
    <property type="match status" value="1"/>
</dbReference>
<dbReference type="VEuPathDB" id="FungiDB:CC77DRAFT_454085"/>